<keyword evidence="3" id="KW-0158">Chromosome</keyword>
<dbReference type="STRING" id="1306861.A0A4U6XUT8"/>
<feature type="compositionally biased region" description="Polar residues" evidence="7">
    <location>
        <begin position="1473"/>
        <end position="1485"/>
    </location>
</feature>
<feature type="compositionally biased region" description="Polar residues" evidence="7">
    <location>
        <begin position="1177"/>
        <end position="1196"/>
    </location>
</feature>
<dbReference type="GO" id="GO:0000723">
    <property type="term" value="P:telomere maintenance"/>
    <property type="evidence" value="ECO:0007669"/>
    <property type="project" value="TreeGrafter"/>
</dbReference>
<feature type="compositionally biased region" description="Polar residues" evidence="7">
    <location>
        <begin position="1664"/>
        <end position="1679"/>
    </location>
</feature>
<keyword evidence="5" id="KW-0539">Nucleus</keyword>
<feature type="domain" description="Telomere-associated protein Rif1 N-terminal" evidence="8">
    <location>
        <begin position="154"/>
        <end position="523"/>
    </location>
</feature>
<feature type="compositionally biased region" description="Polar residues" evidence="7">
    <location>
        <begin position="46"/>
        <end position="64"/>
    </location>
</feature>
<feature type="compositionally biased region" description="Basic and acidic residues" evidence="7">
    <location>
        <begin position="1275"/>
        <end position="1289"/>
    </location>
</feature>
<evidence type="ECO:0000256" key="6">
    <source>
        <dbReference type="ARBA" id="ARBA00023306"/>
    </source>
</evidence>
<feature type="compositionally biased region" description="Acidic residues" evidence="7">
    <location>
        <begin position="1554"/>
        <end position="1566"/>
    </location>
</feature>
<evidence type="ECO:0000256" key="3">
    <source>
        <dbReference type="ARBA" id="ARBA00022454"/>
    </source>
</evidence>
<dbReference type="EMBL" id="PJEX01000005">
    <property type="protein sequence ID" value="TKW59714.1"/>
    <property type="molecule type" value="Genomic_DNA"/>
</dbReference>
<feature type="compositionally biased region" description="Low complexity" evidence="7">
    <location>
        <begin position="1"/>
        <end position="14"/>
    </location>
</feature>
<evidence type="ECO:0000256" key="5">
    <source>
        <dbReference type="ARBA" id="ARBA00023242"/>
    </source>
</evidence>
<gene>
    <name evidence="9" type="primary">rif1</name>
    <name evidence="9" type="ORF">CTA1_10472</name>
</gene>
<dbReference type="SUPFAM" id="SSF48371">
    <property type="entry name" value="ARM repeat"/>
    <property type="match status" value="1"/>
</dbReference>
<feature type="compositionally biased region" description="Basic residues" evidence="7">
    <location>
        <begin position="1604"/>
        <end position="1623"/>
    </location>
</feature>
<evidence type="ECO:0000256" key="4">
    <source>
        <dbReference type="ARBA" id="ARBA00022895"/>
    </source>
</evidence>
<dbReference type="OrthoDB" id="5399929at2759"/>
<organism evidence="9 10">
    <name type="scientific">Colletotrichum tanaceti</name>
    <dbReference type="NCBI Taxonomy" id="1306861"/>
    <lineage>
        <taxon>Eukaryota</taxon>
        <taxon>Fungi</taxon>
        <taxon>Dikarya</taxon>
        <taxon>Ascomycota</taxon>
        <taxon>Pezizomycotina</taxon>
        <taxon>Sordariomycetes</taxon>
        <taxon>Hypocreomycetidae</taxon>
        <taxon>Glomerellales</taxon>
        <taxon>Glomerellaceae</taxon>
        <taxon>Colletotrichum</taxon>
        <taxon>Colletotrichum destructivum species complex</taxon>
    </lineage>
</organism>
<evidence type="ECO:0000256" key="2">
    <source>
        <dbReference type="ARBA" id="ARBA00004574"/>
    </source>
</evidence>
<evidence type="ECO:0000313" key="10">
    <source>
        <dbReference type="Proteomes" id="UP000310108"/>
    </source>
</evidence>
<comment type="caution">
    <text evidence="9">The sequence shown here is derived from an EMBL/GenBank/DDBJ whole genome shotgun (WGS) entry which is preliminary data.</text>
</comment>
<keyword evidence="4" id="KW-0779">Telomere</keyword>
<evidence type="ECO:0000313" key="9">
    <source>
        <dbReference type="EMBL" id="TKW59714.1"/>
    </source>
</evidence>
<name>A0A4U6XUT8_9PEZI</name>
<proteinExistence type="predicted"/>
<feature type="region of interest" description="Disordered" evidence="7">
    <location>
        <begin position="1661"/>
        <end position="1680"/>
    </location>
</feature>
<protein>
    <submittedName>
        <fullName evidence="9">Telomere length regulator protein rif1</fullName>
    </submittedName>
</protein>
<accession>A0A4U6XUT8</accession>
<feature type="region of interest" description="Disordered" evidence="7">
    <location>
        <begin position="1"/>
        <end position="114"/>
    </location>
</feature>
<keyword evidence="10" id="KW-1185">Reference proteome</keyword>
<reference evidence="9 10" key="1">
    <citation type="journal article" date="2019" name="PLoS ONE">
        <title>Comparative genome analysis indicates high evolutionary potential of pathogenicity genes in Colletotrichum tanaceti.</title>
        <authorList>
            <person name="Lelwala R.V."/>
            <person name="Korhonen P.K."/>
            <person name="Young N.D."/>
            <person name="Scott J.B."/>
            <person name="Ades P.A."/>
            <person name="Gasser R.B."/>
            <person name="Taylor P.W.J."/>
        </authorList>
    </citation>
    <scope>NUCLEOTIDE SEQUENCE [LARGE SCALE GENOMIC DNA]</scope>
    <source>
        <strain evidence="9">BRIP57314</strain>
    </source>
</reference>
<dbReference type="GO" id="GO:0005634">
    <property type="term" value="C:nucleus"/>
    <property type="evidence" value="ECO:0007669"/>
    <property type="project" value="UniProtKB-SubCell"/>
</dbReference>
<comment type="subcellular location">
    <subcellularLocation>
        <location evidence="2">Chromosome</location>
        <location evidence="2">Telomere</location>
    </subcellularLocation>
    <subcellularLocation>
        <location evidence="1">Nucleus</location>
    </subcellularLocation>
</comment>
<sequence>MGSVEVVSSRLESLPPRPPTPPRETSQAVDATTAPNHRLVLPPSSDPRSSLHTPPSVYSPNSGADTKDPSGRRARKRVGFSAKAQYNEAPDYPGVNVSGKRSPLSASSLTQTRPVKGILKQTSSPSPLSTSADVDALTTSANISDMLESAVKQLAGADRDSKRDAYTTLVMALKTSNNLPDRIALQAKMGLFVQFIQRDMTSKNPVTGGPDAPLVNNALSLLATFLYFHAIASTIPSDFGVFFIDHCIRSFEDSTTPKDIVRHLMHAVATQDFSPKVMTSDRVRRLVVALRNIEDNFKGKSIVMSRILIYKRLVQQSRQLMVLHSDWLNDLFTDMLSRVKELRSAAISLGFEAAYTFGKEKSLSRKVMELFDTSIEEMKFAEYYHQQLRSMAKDKDDRQLTAAVPKIWSVIILFLRCPLDRWQFFNQWLQLIQMGFNNNDHPQTKQEANFAWNRFVWSMHTEGQSFVKLLPTLYQPLGSQLKSKYTSKHIREVVFGSVCILLYYTFKPGTSATLLDGHWDACVKPITEPPRAQSRNPDAIDEHMRQATLILTGLFDSTTPRMWREERIRETPLARPHELPAIDSKWLRRNSPRVFQVIEPIMDRHFLEISDKNSQVHRLWRTLVGAVVSAASKEIKVSVDTTAFISQMCGLLLKHWETGLGEIEDSSPETVTRFLASARELITVTVEALGLLPFTGKMISLGRLHTFTPISTPSHKPLKNAGDVRTPFQHLAGLMSRLPPGIPDNEEFVDFFRSAFVPFFAPKSEKSRFELAQEMLSVTPIWSSPVVHSPYAPWVIASECLASTFSPSQNSAQTTSSTGEPSLGHEYRTVVRLLERGLKEAPNLPWHHWHSLFSVLSNRACEETGEAGRALGVIEPLAKAIRESLPADRASPIFANTVLAAAGLLSVANHPLDRQAVEAARRRLWGTAVTGPRSSSYDPFDNLYKLINELLERFYEAGERNGLDESATPLLKECSGFLSRCNPELAPKTVTNLESGLAMWIRDSQGILKARQSPTASEAVRFSAKVKRPNANFEQVKHLWGVVGGIILPTVTPVEIQLEAFEELLCAAFQSKHRHVVNSIAETWNRIYENAEGVHYPEHLKTVLLVIQPVVEIVLPGLERTPLASTEQNRSFVESQDDIEMLTVSSTRSYRSRPQLPGPPNHSSPLSSVKSLRSAKAKSNSTPKQTRSRGRQSTNIARLRHDDSQIQFAPIEKSPLNPAVNPESQVLTERQKEIRERQKDTAALYPNLRSSPQASSQENATVGPKSALPENGPETPKDITPKRSARYEDFVSSTPTPRRGQSIAIADIDQDMTDPPSSPPEPRPFPLLPQIKSRTSSRSELDGWQFSSSPVSGSPSPDVAVVTDEPAELYLANADSSQRQSGDASPDLSAVNDSFQAVPSSAVEEPELPPPAFETKESLQPRQSSPLEQVAAKSAPESQHGTSPSTPKNARGTNLEVLRSGNEVFVDAPSSPQPTVLTRSATRATATKDRSFEMSDGDENSMLRIVVELDRRRCQLPISDYPAISPPKPSHIPRSDQKQQENPAVLDCITVRAEDDDEEIYEDEPAELALSQPNARSHKSKPHSPGRPSTPVTRSAASSPDKSAKKRKRGGASKYDTRRKKRRSTDETDIDANTEANNGADELGLSQLIVSPVLGEGRFRRSQRISNNTSPSKYSTVSASEDLEAEVHSQLVNEQQEAKHRESQSLDEPEAEASSTKTNLAMEESMDVDIAEVTDSTGRSEPHVPIADSAKDADMVDSLSGILASLRSAALSREEVYKMEDILMDIKRELFAAEARGRV</sequence>
<dbReference type="GO" id="GO:0140445">
    <property type="term" value="C:chromosome, telomeric repeat region"/>
    <property type="evidence" value="ECO:0007669"/>
    <property type="project" value="TreeGrafter"/>
</dbReference>
<feature type="compositionally biased region" description="Pro residues" evidence="7">
    <location>
        <begin position="1316"/>
        <end position="1327"/>
    </location>
</feature>
<dbReference type="Proteomes" id="UP000310108">
    <property type="component" value="Unassembled WGS sequence"/>
</dbReference>
<feature type="compositionally biased region" description="Polar residues" evidence="7">
    <location>
        <begin position="1436"/>
        <end position="1452"/>
    </location>
</feature>
<feature type="region of interest" description="Disordered" evidence="7">
    <location>
        <begin position="1518"/>
        <end position="1644"/>
    </location>
</feature>
<dbReference type="PANTHER" id="PTHR22928">
    <property type="entry name" value="TELOMERE-ASSOCIATED PROTEIN RIF1"/>
    <property type="match status" value="1"/>
</dbReference>
<keyword evidence="6" id="KW-0131">Cell cycle</keyword>
<evidence type="ECO:0000259" key="8">
    <source>
        <dbReference type="Pfam" id="PF12231"/>
    </source>
</evidence>
<evidence type="ECO:0000256" key="1">
    <source>
        <dbReference type="ARBA" id="ARBA00004123"/>
    </source>
</evidence>
<feature type="compositionally biased region" description="Polar residues" evidence="7">
    <location>
        <begin position="1374"/>
        <end position="1383"/>
    </location>
</feature>
<feature type="compositionally biased region" description="Polar residues" evidence="7">
    <location>
        <begin position="1248"/>
        <end position="1260"/>
    </location>
</feature>
<evidence type="ECO:0000256" key="7">
    <source>
        <dbReference type="SAM" id="MobiDB-lite"/>
    </source>
</evidence>
<feature type="compositionally biased region" description="Polar residues" evidence="7">
    <location>
        <begin position="104"/>
        <end position="113"/>
    </location>
</feature>
<dbReference type="PANTHER" id="PTHR22928:SF3">
    <property type="entry name" value="TELOMERE-ASSOCIATED PROTEIN RIF1"/>
    <property type="match status" value="1"/>
</dbReference>
<feature type="region of interest" description="Disordered" evidence="7">
    <location>
        <begin position="1149"/>
        <end position="1501"/>
    </location>
</feature>
<feature type="compositionally biased region" description="Low complexity" evidence="7">
    <location>
        <begin position="1163"/>
        <end position="1174"/>
    </location>
</feature>
<feature type="region of interest" description="Disordered" evidence="7">
    <location>
        <begin position="1692"/>
        <end position="1721"/>
    </location>
</feature>
<dbReference type="Pfam" id="PF12231">
    <property type="entry name" value="Rif1_N"/>
    <property type="match status" value="1"/>
</dbReference>
<feature type="compositionally biased region" description="Basic and acidic residues" evidence="7">
    <location>
        <begin position="1229"/>
        <end position="1240"/>
    </location>
</feature>
<dbReference type="InterPro" id="IPR016024">
    <property type="entry name" value="ARM-type_fold"/>
</dbReference>
<feature type="compositionally biased region" description="Low complexity" evidence="7">
    <location>
        <begin position="1347"/>
        <end position="1362"/>
    </location>
</feature>
<dbReference type="InterPro" id="IPR022031">
    <property type="entry name" value="Rif1_N"/>
</dbReference>